<evidence type="ECO:0000313" key="2">
    <source>
        <dbReference type="Proteomes" id="UP001596091"/>
    </source>
</evidence>
<name>A0ABW1EEI4_9BACT</name>
<comment type="caution">
    <text evidence="1">The sequence shown here is derived from an EMBL/GenBank/DDBJ whole genome shotgun (WGS) entry which is preliminary data.</text>
</comment>
<keyword evidence="2" id="KW-1185">Reference proteome</keyword>
<protein>
    <submittedName>
        <fullName evidence="1">Uncharacterized protein</fullName>
    </submittedName>
</protein>
<accession>A0ABW1EEI4</accession>
<dbReference type="RefSeq" id="WP_263337357.1">
    <property type="nucleotide sequence ID" value="NZ_JAGSYH010000004.1"/>
</dbReference>
<sequence length="62" mass="6643">MDAMAIAGSRRRCGMLAGEWARIVSQTKSDISYLPERLAGRAEVAPEIPFGKHPNEVSLGGS</sequence>
<reference evidence="2" key="1">
    <citation type="journal article" date="2019" name="Int. J. Syst. Evol. Microbiol.">
        <title>The Global Catalogue of Microorganisms (GCM) 10K type strain sequencing project: providing services to taxonomists for standard genome sequencing and annotation.</title>
        <authorList>
            <consortium name="The Broad Institute Genomics Platform"/>
            <consortium name="The Broad Institute Genome Sequencing Center for Infectious Disease"/>
            <person name="Wu L."/>
            <person name="Ma J."/>
        </authorList>
    </citation>
    <scope>NUCLEOTIDE SEQUENCE [LARGE SCALE GENOMIC DNA]</scope>
    <source>
        <strain evidence="2">JCM 4087</strain>
    </source>
</reference>
<proteinExistence type="predicted"/>
<dbReference type="Proteomes" id="UP001596091">
    <property type="component" value="Unassembled WGS sequence"/>
</dbReference>
<dbReference type="EMBL" id="JBHSPH010000002">
    <property type="protein sequence ID" value="MFC5861758.1"/>
    <property type="molecule type" value="Genomic_DNA"/>
</dbReference>
<gene>
    <name evidence="1" type="ORF">ACFPT7_05595</name>
</gene>
<evidence type="ECO:0000313" key="1">
    <source>
        <dbReference type="EMBL" id="MFC5861758.1"/>
    </source>
</evidence>
<organism evidence="1 2">
    <name type="scientific">Acidicapsa dinghuensis</name>
    <dbReference type="NCBI Taxonomy" id="2218256"/>
    <lineage>
        <taxon>Bacteria</taxon>
        <taxon>Pseudomonadati</taxon>
        <taxon>Acidobacteriota</taxon>
        <taxon>Terriglobia</taxon>
        <taxon>Terriglobales</taxon>
        <taxon>Acidobacteriaceae</taxon>
        <taxon>Acidicapsa</taxon>
    </lineage>
</organism>